<evidence type="ECO:0000313" key="2">
    <source>
        <dbReference type="EMBL" id="GAA3696452.1"/>
    </source>
</evidence>
<reference evidence="3" key="1">
    <citation type="journal article" date="2019" name="Int. J. Syst. Evol. Microbiol.">
        <title>The Global Catalogue of Microorganisms (GCM) 10K type strain sequencing project: providing services to taxonomists for standard genome sequencing and annotation.</title>
        <authorList>
            <consortium name="The Broad Institute Genomics Platform"/>
            <consortium name="The Broad Institute Genome Sequencing Center for Infectious Disease"/>
            <person name="Wu L."/>
            <person name="Ma J."/>
        </authorList>
    </citation>
    <scope>NUCLEOTIDE SEQUENCE [LARGE SCALE GENOMIC DNA]</scope>
    <source>
        <strain evidence="3">JCM 17498</strain>
    </source>
</reference>
<keyword evidence="3" id="KW-1185">Reference proteome</keyword>
<dbReference type="Proteomes" id="UP001500523">
    <property type="component" value="Unassembled WGS sequence"/>
</dbReference>
<evidence type="ECO:0000256" key="1">
    <source>
        <dbReference type="SAM" id="SignalP"/>
    </source>
</evidence>
<sequence length="157" mass="16649">MTRLLAAGAALALTALAPFAPAFSNPALSVDHALRVDHHAGPVDARYRGDVKIRQQQVGAVGPGGRPSTLRCTWAGDMTVAREARTASGAMMTRVVSRDAVVTGSHVGWCGSQRQAIAAQIAARRDALDRHLQAVAQEDHQVLRAELDRFHGNVDVG</sequence>
<feature type="chain" id="PRO_5045474695" evidence="1">
    <location>
        <begin position="23"/>
        <end position="157"/>
    </location>
</feature>
<feature type="signal peptide" evidence="1">
    <location>
        <begin position="1"/>
        <end position="22"/>
    </location>
</feature>
<comment type="caution">
    <text evidence="2">The sequence shown here is derived from an EMBL/GenBank/DDBJ whole genome shotgun (WGS) entry which is preliminary data.</text>
</comment>
<gene>
    <name evidence="2" type="ORF">GCM10022268_03770</name>
</gene>
<proteinExistence type="predicted"/>
<name>A0ABP7CYF9_9SPHN</name>
<dbReference type="RefSeq" id="WP_344691671.1">
    <property type="nucleotide sequence ID" value="NZ_BAABBF010000001.1"/>
</dbReference>
<evidence type="ECO:0000313" key="3">
    <source>
        <dbReference type="Proteomes" id="UP001500523"/>
    </source>
</evidence>
<protein>
    <submittedName>
        <fullName evidence="2">Uncharacterized protein</fullName>
    </submittedName>
</protein>
<organism evidence="2 3">
    <name type="scientific">Sphingomonas cynarae</name>
    <dbReference type="NCBI Taxonomy" id="930197"/>
    <lineage>
        <taxon>Bacteria</taxon>
        <taxon>Pseudomonadati</taxon>
        <taxon>Pseudomonadota</taxon>
        <taxon>Alphaproteobacteria</taxon>
        <taxon>Sphingomonadales</taxon>
        <taxon>Sphingomonadaceae</taxon>
        <taxon>Sphingomonas</taxon>
    </lineage>
</organism>
<keyword evidence="1" id="KW-0732">Signal</keyword>
<accession>A0ABP7CYF9</accession>
<dbReference type="EMBL" id="BAABBF010000001">
    <property type="protein sequence ID" value="GAA3696452.1"/>
    <property type="molecule type" value="Genomic_DNA"/>
</dbReference>